<dbReference type="EMBL" id="CAEFZW010000005">
    <property type="protein sequence ID" value="CAB4255175.1"/>
    <property type="molecule type" value="Genomic_DNA"/>
</dbReference>
<dbReference type="GeneID" id="64858209"/>
<keyword evidence="3" id="KW-1185">Reference proteome</keyword>
<organism evidence="2 3">
    <name type="scientific">Maudiozyma barnettii</name>
    <dbReference type="NCBI Taxonomy" id="61262"/>
    <lineage>
        <taxon>Eukaryota</taxon>
        <taxon>Fungi</taxon>
        <taxon>Dikarya</taxon>
        <taxon>Ascomycota</taxon>
        <taxon>Saccharomycotina</taxon>
        <taxon>Saccharomycetes</taxon>
        <taxon>Saccharomycetales</taxon>
        <taxon>Saccharomycetaceae</taxon>
        <taxon>Maudiozyma</taxon>
    </lineage>
</organism>
<evidence type="ECO:0000313" key="2">
    <source>
        <dbReference type="EMBL" id="CAB4255175.1"/>
    </source>
</evidence>
<reference evidence="2 3" key="1">
    <citation type="submission" date="2020-05" db="EMBL/GenBank/DDBJ databases">
        <authorList>
            <person name="Casaregola S."/>
            <person name="Devillers H."/>
            <person name="Grondin C."/>
        </authorList>
    </citation>
    <scope>NUCLEOTIDE SEQUENCE [LARGE SCALE GENOMIC DNA]</scope>
    <source>
        <strain evidence="2 3">CLIB 1767</strain>
    </source>
</reference>
<dbReference type="OrthoDB" id="4065415at2759"/>
<evidence type="ECO:0000256" key="1">
    <source>
        <dbReference type="SAM" id="MobiDB-lite"/>
    </source>
</evidence>
<dbReference type="RefSeq" id="XP_041407019.1">
    <property type="nucleotide sequence ID" value="XM_041551085.1"/>
</dbReference>
<evidence type="ECO:0000313" key="3">
    <source>
        <dbReference type="Proteomes" id="UP000644660"/>
    </source>
</evidence>
<protein>
    <submittedName>
        <fullName evidence="2">Similar to Saccharomyces cerevisiae YLR224W F-box protein and component of SCF ubiquitin ligase complexes involved in ubiquitin-dependent protein catabolism</fullName>
    </submittedName>
</protein>
<accession>A0A8H2VGU9</accession>
<sequence>MVQNRLHSFRRKGKGERQKHDIQHNLVDLSLLYYRTKHYKMSLLLPDLPSEILCYIIGLTKRDLCGVCKLFMTLYNDTYMHKCLNIFPLGDETWNILQPSLKEEISKLDIYRGRIRQSLYADFLENQKNGLVHDSLNTPPFGGYIADSWYLVYSLLCTSPFVPNMNLFDDIQEDEPIMHSTRFCLPRECLLTSPRIPLNIWLSIKDVSYLYPIRNIITNVMAGSDIRRNEEFSPLGQLCDWIKEPGVYCIRLGTISASYINYQNDRMVDFLSLKIVASLTGDYDWNNISSIKLLGYNFDSYMTHLKRPWILFKIDLTYESLFFPDQIPKVNAVLSNLDKDIENGSTGITPIDKTTSRDSAPRNPPKIRQDFKIPLEILSTYKDGQLDPTDIPSMPDPRVPFII</sequence>
<name>A0A8H2VGU9_9SACH</name>
<feature type="region of interest" description="Disordered" evidence="1">
    <location>
        <begin position="345"/>
        <end position="365"/>
    </location>
</feature>
<dbReference type="Proteomes" id="UP000644660">
    <property type="component" value="Unassembled WGS sequence"/>
</dbReference>
<keyword evidence="2" id="KW-0436">Ligase</keyword>
<comment type="caution">
    <text evidence="2">The sequence shown here is derived from an EMBL/GenBank/DDBJ whole genome shotgun (WGS) entry which is preliminary data.</text>
</comment>
<dbReference type="AlphaFoldDB" id="A0A8H2VGU9"/>
<proteinExistence type="predicted"/>
<dbReference type="GO" id="GO:0016874">
    <property type="term" value="F:ligase activity"/>
    <property type="evidence" value="ECO:0007669"/>
    <property type="project" value="UniProtKB-KW"/>
</dbReference>
<gene>
    <name evidence="2" type="ORF">KABA2_05S10098</name>
</gene>